<reference evidence="2 3" key="1">
    <citation type="submission" date="2016-10" db="EMBL/GenBank/DDBJ databases">
        <authorList>
            <person name="de Groot N.N."/>
        </authorList>
    </citation>
    <scope>NUCLEOTIDE SEQUENCE [LARGE SCALE GENOMIC DNA]</scope>
    <source>
        <strain evidence="2 3">DSM 5522</strain>
    </source>
</reference>
<evidence type="ECO:0000313" key="3">
    <source>
        <dbReference type="Proteomes" id="UP000198838"/>
    </source>
</evidence>
<name>A0A1I0ZH14_9FIRM</name>
<keyword evidence="1" id="KW-1133">Transmembrane helix</keyword>
<evidence type="ECO:0000313" key="2">
    <source>
        <dbReference type="EMBL" id="SFB23493.1"/>
    </source>
</evidence>
<feature type="transmembrane region" description="Helical" evidence="1">
    <location>
        <begin position="12"/>
        <end position="32"/>
    </location>
</feature>
<dbReference type="EMBL" id="FOJY01000014">
    <property type="protein sequence ID" value="SFB23493.1"/>
    <property type="molecule type" value="Genomic_DNA"/>
</dbReference>
<keyword evidence="1" id="KW-0472">Membrane</keyword>
<proteinExistence type="predicted"/>
<organism evidence="2 3">
    <name type="scientific">Acetitomaculum ruminis DSM 5522</name>
    <dbReference type="NCBI Taxonomy" id="1120918"/>
    <lineage>
        <taxon>Bacteria</taxon>
        <taxon>Bacillati</taxon>
        <taxon>Bacillota</taxon>
        <taxon>Clostridia</taxon>
        <taxon>Lachnospirales</taxon>
        <taxon>Lachnospiraceae</taxon>
        <taxon>Acetitomaculum</taxon>
    </lineage>
</organism>
<evidence type="ECO:0000256" key="1">
    <source>
        <dbReference type="SAM" id="Phobius"/>
    </source>
</evidence>
<protein>
    <submittedName>
        <fullName evidence="2">Uncharacterized protein</fullName>
    </submittedName>
</protein>
<gene>
    <name evidence="2" type="ORF">SAMN05216249_11461</name>
</gene>
<keyword evidence="3" id="KW-1185">Reference proteome</keyword>
<sequence length="47" mass="5332">MSQIFVDTLLLIFSLLSFIGVFVIAFVLIKYFGKKNSNNDKSANNFN</sequence>
<dbReference type="AlphaFoldDB" id="A0A1I0ZH14"/>
<dbReference type="Proteomes" id="UP000198838">
    <property type="component" value="Unassembled WGS sequence"/>
</dbReference>
<keyword evidence="1" id="KW-0812">Transmembrane</keyword>
<accession>A0A1I0ZH14</accession>